<evidence type="ECO:0000313" key="3">
    <source>
        <dbReference type="Proteomes" id="UP000620147"/>
    </source>
</evidence>
<comment type="caution">
    <text evidence="2">The sequence shown here is derived from an EMBL/GenBank/DDBJ whole genome shotgun (WGS) entry which is preliminary data.</text>
</comment>
<gene>
    <name evidence="2" type="ORF">BUFA31_18680</name>
</gene>
<keyword evidence="1" id="KW-0175">Coiled coil</keyword>
<evidence type="ECO:0000313" key="2">
    <source>
        <dbReference type="EMBL" id="GFO88704.1"/>
    </source>
</evidence>
<dbReference type="EMBL" id="BLYJ01000024">
    <property type="protein sequence ID" value="GFO88704.1"/>
    <property type="molecule type" value="Genomic_DNA"/>
</dbReference>
<dbReference type="Proteomes" id="UP000620147">
    <property type="component" value="Unassembled WGS sequence"/>
</dbReference>
<feature type="coiled-coil region" evidence="1">
    <location>
        <begin position="4"/>
        <end position="45"/>
    </location>
</feature>
<keyword evidence="3" id="KW-1185">Reference proteome</keyword>
<accession>A0ABQ1E152</accession>
<sequence length="224" mass="25747">MNTKDVINQKIADLDKLIENLRHQIDDAEKQQIELYQQLNNIQRQEIADSCVSCIYEVNTDNSMYAFLDARTKTTPIMDKFYYSKKKFLVFRKFGITSNWKSLSLVVMRSPYQVIKTKDILTMTGLKKLSGAYISSTYLRRPSFAAELFKELSRIPEGKIKEGARIPFTMPCHLGGQTFMNQTGYGSEYEGDMLVHEGTLYGEVTDFQALSRILCKLRIGCKTE</sequence>
<dbReference type="RefSeq" id="WP_188886618.1">
    <property type="nucleotide sequence ID" value="NZ_BLYJ01000024.1"/>
</dbReference>
<protein>
    <submittedName>
        <fullName evidence="2">Uncharacterized protein</fullName>
    </submittedName>
</protein>
<proteinExistence type="predicted"/>
<reference evidence="2 3" key="1">
    <citation type="submission" date="2020-06" db="EMBL/GenBank/DDBJ databases">
        <title>Characterization of fructooligosaccharide metabolism and fructooligosaccharide-degrading enzymes in human commensal butyrate producers.</title>
        <authorList>
            <person name="Tanno H."/>
            <person name="Fujii T."/>
            <person name="Hirano K."/>
            <person name="Maeno S."/>
            <person name="Tonozuka T."/>
            <person name="Sakamoto M."/>
            <person name="Ohkuma M."/>
            <person name="Tochio T."/>
            <person name="Endo A."/>
        </authorList>
    </citation>
    <scope>NUCLEOTIDE SEQUENCE [LARGE SCALE GENOMIC DNA]</scope>
    <source>
        <strain evidence="2 3">JCM 31056</strain>
    </source>
</reference>
<name>A0ABQ1E152_9FIRM</name>
<evidence type="ECO:0000256" key="1">
    <source>
        <dbReference type="SAM" id="Coils"/>
    </source>
</evidence>
<organism evidence="2 3">
    <name type="scientific">Butyricicoccus faecihominis</name>
    <dbReference type="NCBI Taxonomy" id="1712515"/>
    <lineage>
        <taxon>Bacteria</taxon>
        <taxon>Bacillati</taxon>
        <taxon>Bacillota</taxon>
        <taxon>Clostridia</taxon>
        <taxon>Eubacteriales</taxon>
        <taxon>Butyricicoccaceae</taxon>
        <taxon>Butyricicoccus</taxon>
    </lineage>
</organism>